<dbReference type="CDD" id="cd05466">
    <property type="entry name" value="PBP2_LTTR_substrate"/>
    <property type="match status" value="1"/>
</dbReference>
<keyword evidence="3" id="KW-0238">DNA-binding</keyword>
<name>A0A972GZL5_9BACL</name>
<reference evidence="6" key="1">
    <citation type="submission" date="2019-10" db="EMBL/GenBank/DDBJ databases">
        <title>Description of Paenibacillus glebae sp. nov.</title>
        <authorList>
            <person name="Carlier A."/>
            <person name="Qi S."/>
        </authorList>
    </citation>
    <scope>NUCLEOTIDE SEQUENCE</scope>
    <source>
        <strain evidence="6">LMG 31456</strain>
    </source>
</reference>
<dbReference type="RefSeq" id="WP_171655288.1">
    <property type="nucleotide sequence ID" value="NZ_WHOD01000105.1"/>
</dbReference>
<dbReference type="AlphaFoldDB" id="A0A972GZL5"/>
<evidence type="ECO:0000256" key="3">
    <source>
        <dbReference type="ARBA" id="ARBA00023125"/>
    </source>
</evidence>
<dbReference type="Pfam" id="PF03466">
    <property type="entry name" value="LysR_substrate"/>
    <property type="match status" value="1"/>
</dbReference>
<accession>A0A972GZL5</accession>
<dbReference type="GO" id="GO:0000976">
    <property type="term" value="F:transcription cis-regulatory region binding"/>
    <property type="evidence" value="ECO:0007669"/>
    <property type="project" value="TreeGrafter"/>
</dbReference>
<protein>
    <submittedName>
        <fullName evidence="6">LysR family transcriptional regulator</fullName>
    </submittedName>
</protein>
<dbReference type="SUPFAM" id="SSF53850">
    <property type="entry name" value="Periplasmic binding protein-like II"/>
    <property type="match status" value="1"/>
</dbReference>
<dbReference type="InterPro" id="IPR036390">
    <property type="entry name" value="WH_DNA-bd_sf"/>
</dbReference>
<dbReference type="Pfam" id="PF00126">
    <property type="entry name" value="HTH_1"/>
    <property type="match status" value="1"/>
</dbReference>
<gene>
    <name evidence="6" type="ORF">GC093_28080</name>
</gene>
<keyword evidence="4" id="KW-0804">Transcription</keyword>
<dbReference type="InterPro" id="IPR000847">
    <property type="entry name" value="LysR_HTH_N"/>
</dbReference>
<evidence type="ECO:0000313" key="6">
    <source>
        <dbReference type="EMBL" id="NOU97053.1"/>
    </source>
</evidence>
<organism evidence="6 7">
    <name type="scientific">Paenibacillus foliorum</name>
    <dbReference type="NCBI Taxonomy" id="2654974"/>
    <lineage>
        <taxon>Bacteria</taxon>
        <taxon>Bacillati</taxon>
        <taxon>Bacillota</taxon>
        <taxon>Bacilli</taxon>
        <taxon>Bacillales</taxon>
        <taxon>Paenibacillaceae</taxon>
        <taxon>Paenibacillus</taxon>
    </lineage>
</organism>
<dbReference type="PANTHER" id="PTHR30126">
    <property type="entry name" value="HTH-TYPE TRANSCRIPTIONAL REGULATOR"/>
    <property type="match status" value="1"/>
</dbReference>
<evidence type="ECO:0000256" key="1">
    <source>
        <dbReference type="ARBA" id="ARBA00009437"/>
    </source>
</evidence>
<dbReference type="Proteomes" id="UP000641588">
    <property type="component" value="Unassembled WGS sequence"/>
</dbReference>
<sequence length="293" mass="32963">MIDQIEGKWFKSFAAVYEHKSISKAAEQLGYVQSTLTTHIQLLERACGRKLFNRLPRGVEPTEAGVELSHYANQFLQLGEAMNEALQSHTVAKGTVKLQVLESFCVSYMPSVFELFFEQFPLVQLELTTGFYKDTLEALLERRIHMGIVPKNPERDDIDFHPLIAEELIFIAAPALSGQLGAVGLSEERRVIGFGSRCIYQSLAHEAMMQEWGTQPYKSLEYASLEMIKQTVMSGQGIALVPKIAVEAELQSGRLVRVQMKNPIFVTHGIIAWKDKEETAATKALKQTILNRF</sequence>
<evidence type="ECO:0000256" key="4">
    <source>
        <dbReference type="ARBA" id="ARBA00023163"/>
    </source>
</evidence>
<dbReference type="PROSITE" id="PS50931">
    <property type="entry name" value="HTH_LYSR"/>
    <property type="match status" value="1"/>
</dbReference>
<comment type="caution">
    <text evidence="6">The sequence shown here is derived from an EMBL/GenBank/DDBJ whole genome shotgun (WGS) entry which is preliminary data.</text>
</comment>
<dbReference type="PANTHER" id="PTHR30126:SF40">
    <property type="entry name" value="HTH-TYPE TRANSCRIPTIONAL REGULATOR GLTR"/>
    <property type="match status" value="1"/>
</dbReference>
<dbReference type="Gene3D" id="1.10.10.10">
    <property type="entry name" value="Winged helix-like DNA-binding domain superfamily/Winged helix DNA-binding domain"/>
    <property type="match status" value="1"/>
</dbReference>
<evidence type="ECO:0000259" key="5">
    <source>
        <dbReference type="PROSITE" id="PS50931"/>
    </source>
</evidence>
<evidence type="ECO:0000313" key="7">
    <source>
        <dbReference type="Proteomes" id="UP000641588"/>
    </source>
</evidence>
<dbReference type="InterPro" id="IPR036388">
    <property type="entry name" value="WH-like_DNA-bd_sf"/>
</dbReference>
<dbReference type="EMBL" id="WHOD01000105">
    <property type="protein sequence ID" value="NOU97053.1"/>
    <property type="molecule type" value="Genomic_DNA"/>
</dbReference>
<dbReference type="GO" id="GO:0003700">
    <property type="term" value="F:DNA-binding transcription factor activity"/>
    <property type="evidence" value="ECO:0007669"/>
    <property type="project" value="InterPro"/>
</dbReference>
<keyword evidence="2" id="KW-0805">Transcription regulation</keyword>
<proteinExistence type="inferred from homology"/>
<comment type="similarity">
    <text evidence="1">Belongs to the LysR transcriptional regulatory family.</text>
</comment>
<evidence type="ECO:0000256" key="2">
    <source>
        <dbReference type="ARBA" id="ARBA00023015"/>
    </source>
</evidence>
<dbReference type="SUPFAM" id="SSF46785">
    <property type="entry name" value="Winged helix' DNA-binding domain"/>
    <property type="match status" value="1"/>
</dbReference>
<keyword evidence="7" id="KW-1185">Reference proteome</keyword>
<dbReference type="InterPro" id="IPR005119">
    <property type="entry name" value="LysR_subst-bd"/>
</dbReference>
<feature type="domain" description="HTH lysR-type" evidence="5">
    <location>
        <begin position="5"/>
        <end position="62"/>
    </location>
</feature>
<dbReference type="Gene3D" id="3.40.190.10">
    <property type="entry name" value="Periplasmic binding protein-like II"/>
    <property type="match status" value="2"/>
</dbReference>